<reference evidence="2 3" key="1">
    <citation type="submission" date="2016-02" db="EMBL/GenBank/DDBJ databases">
        <title>Biosynthesis of antibiotic leucinostatins and their inhibition on Phytophthora in bio-control Purpureocillium lilacinum.</title>
        <authorList>
            <person name="Wang G."/>
            <person name="Liu Z."/>
            <person name="Lin R."/>
            <person name="Li E."/>
            <person name="Mao Z."/>
            <person name="Ling J."/>
            <person name="Yin W."/>
            <person name="Xie B."/>
        </authorList>
    </citation>
    <scope>NUCLEOTIDE SEQUENCE [LARGE SCALE GENOMIC DNA]</scope>
    <source>
        <strain evidence="2">PLFJ-1</strain>
    </source>
</reference>
<name>A0A179HLT6_PURLI</name>
<proteinExistence type="predicted"/>
<dbReference type="AlphaFoldDB" id="A0A179HLT6"/>
<dbReference type="KEGG" id="plj:28887110"/>
<feature type="region of interest" description="Disordered" evidence="1">
    <location>
        <begin position="199"/>
        <end position="223"/>
    </location>
</feature>
<evidence type="ECO:0000313" key="3">
    <source>
        <dbReference type="Proteomes" id="UP000078340"/>
    </source>
</evidence>
<evidence type="ECO:0000256" key="1">
    <source>
        <dbReference type="SAM" id="MobiDB-lite"/>
    </source>
</evidence>
<sequence length="262" mass="29087">MPFVGSRDDDSLHPSRKRRREDGDGGGVYRLYDAEKQTPEFYLLNHHHHHHHQPDLSPRKIMPLSKRARISDDDDEVHHLHDDLAAAAAAAAAAPLAHRRRSPPQPKILQDQRSLGNKTPSTHAQQPSARPTTACTLLAPCHICHRRPTKKSDLDSFAECLGCGERTCFVCIRECPGWNADEGAASVLSEQEVLSRSFHMDDVDDMNRDDSAEPERRPREVKDGKGWDACGHRAVVCSRCCVERGREGEVVCLGCLSGMPGA</sequence>
<dbReference type="EMBL" id="LSBI01000004">
    <property type="protein sequence ID" value="OAQ90822.1"/>
    <property type="molecule type" value="Genomic_DNA"/>
</dbReference>
<evidence type="ECO:0000313" key="2">
    <source>
        <dbReference type="EMBL" id="OAQ90822.1"/>
    </source>
</evidence>
<feature type="region of interest" description="Disordered" evidence="1">
    <location>
        <begin position="91"/>
        <end position="131"/>
    </location>
</feature>
<accession>A0A179HLT6</accession>
<organism evidence="2 3">
    <name type="scientific">Purpureocillium lilacinum</name>
    <name type="common">Paecilomyces lilacinus</name>
    <dbReference type="NCBI Taxonomy" id="33203"/>
    <lineage>
        <taxon>Eukaryota</taxon>
        <taxon>Fungi</taxon>
        <taxon>Dikarya</taxon>
        <taxon>Ascomycota</taxon>
        <taxon>Pezizomycotina</taxon>
        <taxon>Sordariomycetes</taxon>
        <taxon>Hypocreomycetidae</taxon>
        <taxon>Hypocreales</taxon>
        <taxon>Ophiocordycipitaceae</taxon>
        <taxon>Purpureocillium</taxon>
    </lineage>
</organism>
<feature type="compositionally biased region" description="Basic and acidic residues" evidence="1">
    <location>
        <begin position="1"/>
        <end position="13"/>
    </location>
</feature>
<feature type="compositionally biased region" description="Polar residues" evidence="1">
    <location>
        <begin position="111"/>
        <end position="131"/>
    </location>
</feature>
<comment type="caution">
    <text evidence="2">The sequence shown here is derived from an EMBL/GenBank/DDBJ whole genome shotgun (WGS) entry which is preliminary data.</text>
</comment>
<protein>
    <submittedName>
        <fullName evidence="2">Uncharacterized protein</fullName>
    </submittedName>
</protein>
<feature type="region of interest" description="Disordered" evidence="1">
    <location>
        <begin position="1"/>
        <end position="29"/>
    </location>
</feature>
<dbReference type="GeneID" id="28887110"/>
<dbReference type="OMA" id="TCFVCIR"/>
<gene>
    <name evidence="2" type="ORF">VFPFJ_04981</name>
</gene>
<dbReference type="Proteomes" id="UP000078340">
    <property type="component" value="Unassembled WGS sequence"/>
</dbReference>